<keyword evidence="5" id="KW-1185">Reference proteome</keyword>
<dbReference type="Pfam" id="PF01026">
    <property type="entry name" value="TatD_DNase"/>
    <property type="match status" value="1"/>
</dbReference>
<dbReference type="AlphaFoldDB" id="A0A0B5CQA7"/>
<protein>
    <submittedName>
        <fullName evidence="4">Hydrolase TatD</fullName>
    </submittedName>
</protein>
<dbReference type="KEGG" id="nel:NELON_05455"/>
<dbReference type="InterPro" id="IPR032466">
    <property type="entry name" value="Metal_Hydrolase"/>
</dbReference>
<dbReference type="PANTHER" id="PTHR46124">
    <property type="entry name" value="D-AMINOACYL-TRNA DEACYLASE"/>
    <property type="match status" value="1"/>
</dbReference>
<dbReference type="GO" id="GO:0016788">
    <property type="term" value="F:hydrolase activity, acting on ester bonds"/>
    <property type="evidence" value="ECO:0007669"/>
    <property type="project" value="InterPro"/>
</dbReference>
<sequence>MNDKTDMNDTTDKPAVFTDTHTHLADPLLTERAAEVIRQADGAGVRRFIVPSANRGDWKAVSDLAADNIIPAFGIHPWWAGGTSERQDLDSLADYLAGHPQAWVGEIGLDYLRASDDAQRQRQRGLLAAQLQLAGDYRRPFVLHNVRSTADLLVLLKQYRNPCGGIVHAFSGSLEEAAAFCKLGLKIGIGSLLLNPQAKKARRAAAELPLEHIVLETDSPYMSEGGTPADISRIAEIVCGLRGIGLPELSAATERNVDGLLAFSSAV</sequence>
<dbReference type="GO" id="GO:0005829">
    <property type="term" value="C:cytosol"/>
    <property type="evidence" value="ECO:0007669"/>
    <property type="project" value="TreeGrafter"/>
</dbReference>
<comment type="similarity">
    <text evidence="1">Belongs to the metallo-dependent hydrolases superfamily. TatD-type hydrolase family.</text>
</comment>
<dbReference type="PROSITE" id="PS01091">
    <property type="entry name" value="TATD_3"/>
    <property type="match status" value="1"/>
</dbReference>
<evidence type="ECO:0000256" key="2">
    <source>
        <dbReference type="ARBA" id="ARBA00022801"/>
    </source>
</evidence>
<proteinExistence type="inferred from homology"/>
<accession>A0A0B5CQA7</accession>
<dbReference type="PATRIC" id="fig|546263.7.peg.1165"/>
<dbReference type="Gene3D" id="3.20.20.140">
    <property type="entry name" value="Metal-dependent hydrolases"/>
    <property type="match status" value="1"/>
</dbReference>
<feature type="binding site" evidence="3">
    <location>
        <position position="218"/>
    </location>
    <ligand>
        <name>a divalent metal cation</name>
        <dbReference type="ChEBI" id="CHEBI:60240"/>
        <label>1</label>
    </ligand>
</feature>
<dbReference type="RefSeq" id="WP_227717158.1">
    <property type="nucleotide sequence ID" value="NZ_CP007726.1"/>
</dbReference>
<dbReference type="PIRSF" id="PIRSF005902">
    <property type="entry name" value="DNase_TatD"/>
    <property type="match status" value="1"/>
</dbReference>
<feature type="binding site" evidence="3">
    <location>
        <position position="21"/>
    </location>
    <ligand>
        <name>a divalent metal cation</name>
        <dbReference type="ChEBI" id="CHEBI:60240"/>
        <label>1</label>
    </ligand>
</feature>
<reference evidence="4" key="1">
    <citation type="journal article" date="2015" name="PLoS Genet.">
        <title>Common Cell Shape Evolution of Two Nasopharyngeal Pathogens.</title>
        <authorList>
            <person name="Veyrier F.J."/>
            <person name="Biais N."/>
            <person name="Morales P."/>
            <person name="Belkacem N."/>
            <person name="Guilhen C."/>
            <person name="Ranjeva S."/>
            <person name="Sismeiro O."/>
            <person name="Pehau-Arnaudet G."/>
            <person name="Rocha E.P."/>
            <person name="Werts C."/>
            <person name="Taha M.K."/>
            <person name="Boneca I.G."/>
        </authorList>
    </citation>
    <scope>NUCLEOTIDE SEQUENCE [LARGE SCALE GENOMIC DNA]</scope>
    <source>
        <strain evidence="4">ATCC 29315</strain>
    </source>
</reference>
<keyword evidence="2 4" id="KW-0378">Hydrolase</keyword>
<feature type="binding site" evidence="3">
    <location>
        <position position="106"/>
    </location>
    <ligand>
        <name>a divalent metal cation</name>
        <dbReference type="ChEBI" id="CHEBI:60240"/>
        <label>1</label>
    </ligand>
</feature>
<dbReference type="PANTHER" id="PTHR46124:SF3">
    <property type="entry name" value="HYDROLASE"/>
    <property type="match status" value="1"/>
</dbReference>
<dbReference type="CDD" id="cd01310">
    <property type="entry name" value="TatD_DNAse"/>
    <property type="match status" value="1"/>
</dbReference>
<name>A0A0B5CQA7_NEIEG</name>
<dbReference type="InterPro" id="IPR001130">
    <property type="entry name" value="TatD-like"/>
</dbReference>
<gene>
    <name evidence="4" type="ORF">NELON_05455</name>
</gene>
<organism evidence="4 5">
    <name type="scientific">Neisseria elongata subsp. glycolytica ATCC 29315</name>
    <dbReference type="NCBI Taxonomy" id="546263"/>
    <lineage>
        <taxon>Bacteria</taxon>
        <taxon>Pseudomonadati</taxon>
        <taxon>Pseudomonadota</taxon>
        <taxon>Betaproteobacteria</taxon>
        <taxon>Neisseriales</taxon>
        <taxon>Neisseriaceae</taxon>
        <taxon>Neisseria</taxon>
    </lineage>
</organism>
<keyword evidence="3" id="KW-0479">Metal-binding</keyword>
<evidence type="ECO:0000256" key="1">
    <source>
        <dbReference type="ARBA" id="ARBA00009275"/>
    </source>
</evidence>
<feature type="binding site" evidence="3">
    <location>
        <position position="144"/>
    </location>
    <ligand>
        <name>a divalent metal cation</name>
        <dbReference type="ChEBI" id="CHEBI:60240"/>
        <label>2</label>
    </ligand>
</feature>
<evidence type="ECO:0000313" key="5">
    <source>
        <dbReference type="Proteomes" id="UP000031392"/>
    </source>
</evidence>
<dbReference type="Proteomes" id="UP000031392">
    <property type="component" value="Chromosome"/>
</dbReference>
<feature type="binding site" evidence="3">
    <location>
        <position position="23"/>
    </location>
    <ligand>
        <name>a divalent metal cation</name>
        <dbReference type="ChEBI" id="CHEBI:60240"/>
        <label>1</label>
    </ligand>
</feature>
<dbReference type="SUPFAM" id="SSF51556">
    <property type="entry name" value="Metallo-dependent hydrolases"/>
    <property type="match status" value="1"/>
</dbReference>
<dbReference type="HOGENOM" id="CLU_031506_0_1_4"/>
<dbReference type="EMBL" id="CP007726">
    <property type="protein sequence ID" value="AJE18391.1"/>
    <property type="molecule type" value="Genomic_DNA"/>
</dbReference>
<dbReference type="GO" id="GO:0046872">
    <property type="term" value="F:metal ion binding"/>
    <property type="evidence" value="ECO:0007669"/>
    <property type="project" value="UniProtKB-KW"/>
</dbReference>
<evidence type="ECO:0000313" key="4">
    <source>
        <dbReference type="EMBL" id="AJE18391.1"/>
    </source>
</evidence>
<feature type="binding site" evidence="3">
    <location>
        <position position="168"/>
    </location>
    <ligand>
        <name>a divalent metal cation</name>
        <dbReference type="ChEBI" id="CHEBI:60240"/>
        <label>2</label>
    </ligand>
</feature>
<evidence type="ECO:0000256" key="3">
    <source>
        <dbReference type="PIRSR" id="PIRSR005902-1"/>
    </source>
</evidence>
<dbReference type="InterPro" id="IPR018228">
    <property type="entry name" value="DNase_TatD-rel_CS"/>
</dbReference>